<protein>
    <submittedName>
        <fullName evidence="1">Uncharacterized protein</fullName>
    </submittedName>
</protein>
<organism evidence="1 2">
    <name type="scientific">Filomicrobium insigne</name>
    <dbReference type="NCBI Taxonomy" id="418854"/>
    <lineage>
        <taxon>Bacteria</taxon>
        <taxon>Pseudomonadati</taxon>
        <taxon>Pseudomonadota</taxon>
        <taxon>Alphaproteobacteria</taxon>
        <taxon>Hyphomicrobiales</taxon>
        <taxon>Hyphomicrobiaceae</taxon>
        <taxon>Filomicrobium</taxon>
    </lineage>
</organism>
<evidence type="ECO:0000313" key="1">
    <source>
        <dbReference type="EMBL" id="SDP17911.1"/>
    </source>
</evidence>
<dbReference type="Proteomes" id="UP000198795">
    <property type="component" value="Unassembled WGS sequence"/>
</dbReference>
<comment type="caution">
    <text evidence="1">The sequence shown here is derived from an EMBL/GenBank/DDBJ whole genome shotgun (WGS) entry which is preliminary data.</text>
</comment>
<proteinExistence type="predicted"/>
<name>A0A1H0QKJ5_9HYPH</name>
<reference evidence="1 2" key="1">
    <citation type="submission" date="2016-10" db="EMBL/GenBank/DDBJ databases">
        <authorList>
            <person name="Varghese N."/>
            <person name="Submissions S."/>
        </authorList>
    </citation>
    <scope>NUCLEOTIDE SEQUENCE [LARGE SCALE GENOMIC DNA]</scope>
    <source>
        <strain evidence="1 2">CGMCC 1.6497</strain>
    </source>
</reference>
<evidence type="ECO:0000313" key="2">
    <source>
        <dbReference type="Proteomes" id="UP000198795"/>
    </source>
</evidence>
<keyword evidence="2" id="KW-1185">Reference proteome</keyword>
<gene>
    <name evidence="1" type="ORF">SAMN04488061_2409</name>
</gene>
<sequence>MSRVLQPLNAAPGSDPSLFLFGTCLRQPQVSLRAIPSSSLAYFSLSVCGVSGRGTRLKLFAAQMYKVSLYHSMTVS</sequence>
<accession>A0A1H0QKJ5</accession>
<dbReference type="EMBL" id="FNJC01000003">
    <property type="protein sequence ID" value="SDP17911.1"/>
    <property type="molecule type" value="Genomic_DNA"/>
</dbReference>